<reference evidence="2 3" key="1">
    <citation type="submission" date="2015-12" db="EMBL/GenBank/DDBJ databases">
        <title>Serinicoccus chungangenesis strain CD08_5 genome sequencing and assembly.</title>
        <authorList>
            <person name="Chander A.M."/>
            <person name="Kaur G."/>
            <person name="Nair G.R."/>
            <person name="Dhawan D.K."/>
            <person name="Kochhar R.K."/>
            <person name="Mayilraj S."/>
            <person name="Bhadada S.K."/>
        </authorList>
    </citation>
    <scope>NUCLEOTIDE SEQUENCE [LARGE SCALE GENOMIC DNA]</scope>
    <source>
        <strain evidence="2 3">CD08_5</strain>
    </source>
</reference>
<dbReference type="STRING" id="767452.AVL62_14835"/>
<evidence type="ECO:0000313" key="2">
    <source>
        <dbReference type="EMBL" id="KUG52842.1"/>
    </source>
</evidence>
<dbReference type="AlphaFoldDB" id="A0A0W8I4N7"/>
<protein>
    <submittedName>
        <fullName evidence="2">Uncharacterized protein</fullName>
    </submittedName>
</protein>
<feature type="transmembrane region" description="Helical" evidence="1">
    <location>
        <begin position="54"/>
        <end position="71"/>
    </location>
</feature>
<dbReference type="RefSeq" id="WP_058891916.1">
    <property type="nucleotide sequence ID" value="NZ_LQBL01000029.1"/>
</dbReference>
<dbReference type="Proteomes" id="UP000054837">
    <property type="component" value="Unassembled WGS sequence"/>
</dbReference>
<accession>A0A0W8I4N7</accession>
<dbReference type="EMBL" id="LQBL01000029">
    <property type="protein sequence ID" value="KUG52842.1"/>
    <property type="molecule type" value="Genomic_DNA"/>
</dbReference>
<name>A0A0W8I4N7_9MICO</name>
<evidence type="ECO:0000313" key="3">
    <source>
        <dbReference type="Proteomes" id="UP000054837"/>
    </source>
</evidence>
<gene>
    <name evidence="2" type="ORF">AVL62_14835</name>
</gene>
<sequence length="73" mass="7277">MGDLEDPDLPVVADAATGVSARRRWAADPLPLLLLLGAGGLACLLLLPVSGPTWVVPALFAVTVAGVALSGST</sequence>
<keyword evidence="1" id="KW-0472">Membrane</keyword>
<keyword evidence="1" id="KW-1133">Transmembrane helix</keyword>
<organism evidence="2 3">
    <name type="scientific">Serinicoccus chungangensis</name>
    <dbReference type="NCBI Taxonomy" id="767452"/>
    <lineage>
        <taxon>Bacteria</taxon>
        <taxon>Bacillati</taxon>
        <taxon>Actinomycetota</taxon>
        <taxon>Actinomycetes</taxon>
        <taxon>Micrococcales</taxon>
        <taxon>Ornithinimicrobiaceae</taxon>
        <taxon>Serinicoccus</taxon>
    </lineage>
</organism>
<proteinExistence type="predicted"/>
<feature type="transmembrane region" description="Helical" evidence="1">
    <location>
        <begin position="30"/>
        <end position="48"/>
    </location>
</feature>
<comment type="caution">
    <text evidence="2">The sequence shown here is derived from an EMBL/GenBank/DDBJ whole genome shotgun (WGS) entry which is preliminary data.</text>
</comment>
<keyword evidence="1" id="KW-0812">Transmembrane</keyword>
<evidence type="ECO:0000256" key="1">
    <source>
        <dbReference type="SAM" id="Phobius"/>
    </source>
</evidence>
<keyword evidence="3" id="KW-1185">Reference proteome</keyword>